<evidence type="ECO:0000313" key="7">
    <source>
        <dbReference type="Proteomes" id="UP000054549"/>
    </source>
</evidence>
<sequence>MVKGNKDPIPNISSVQNREIIQRLNFLYQASVYLQNLSQTTLSPASTPKDEDKHARKGTQERKRHRQRIRTTDELSRAYIDTMLTVGKKTTVKMDPSIKRTLCKRCQSVLVPGLTVSVRVRKSTSHRHALELTCTFCGFERRIPAPPRTESSTERDLDLCSGVNIEEKVETKDPQEPLLEKGTDEATVPTIKRSYPPLPLALRRDAGHAVFCGNERVEMNLDVINEFGDGMFAV</sequence>
<gene>
    <name evidence="6" type="ORF">M378DRAFT_81285</name>
</gene>
<evidence type="ECO:0008006" key="8">
    <source>
        <dbReference type="Google" id="ProtNLM"/>
    </source>
</evidence>
<evidence type="ECO:0000256" key="1">
    <source>
        <dbReference type="ARBA" id="ARBA00022694"/>
    </source>
</evidence>
<name>A0A0C2T736_AMAMK</name>
<accession>A0A0C2T736</accession>
<dbReference type="GO" id="GO:0008033">
    <property type="term" value="P:tRNA processing"/>
    <property type="evidence" value="ECO:0007669"/>
    <property type="project" value="UniProtKB-KW"/>
</dbReference>
<reference evidence="6 7" key="1">
    <citation type="submission" date="2014-04" db="EMBL/GenBank/DDBJ databases">
        <title>Evolutionary Origins and Diversification of the Mycorrhizal Mutualists.</title>
        <authorList>
            <consortium name="DOE Joint Genome Institute"/>
            <consortium name="Mycorrhizal Genomics Consortium"/>
            <person name="Kohler A."/>
            <person name="Kuo A."/>
            <person name="Nagy L.G."/>
            <person name="Floudas D."/>
            <person name="Copeland A."/>
            <person name="Barry K.W."/>
            <person name="Cichocki N."/>
            <person name="Veneault-Fourrey C."/>
            <person name="LaButti K."/>
            <person name="Lindquist E.A."/>
            <person name="Lipzen A."/>
            <person name="Lundell T."/>
            <person name="Morin E."/>
            <person name="Murat C."/>
            <person name="Riley R."/>
            <person name="Ohm R."/>
            <person name="Sun H."/>
            <person name="Tunlid A."/>
            <person name="Henrissat B."/>
            <person name="Grigoriev I.V."/>
            <person name="Hibbett D.S."/>
            <person name="Martin F."/>
        </authorList>
    </citation>
    <scope>NUCLEOTIDE SEQUENCE [LARGE SCALE GENOMIC DNA]</scope>
    <source>
        <strain evidence="6 7">Koide BX008</strain>
    </source>
</reference>
<keyword evidence="2" id="KW-0479">Metal-binding</keyword>
<dbReference type="AlphaFoldDB" id="A0A0C2T736"/>
<dbReference type="InParanoid" id="A0A0C2T736"/>
<evidence type="ECO:0000256" key="5">
    <source>
        <dbReference type="SAM" id="MobiDB-lite"/>
    </source>
</evidence>
<dbReference type="EMBL" id="KN818271">
    <property type="protein sequence ID" value="KIL62399.1"/>
    <property type="molecule type" value="Genomic_DNA"/>
</dbReference>
<dbReference type="PANTHER" id="PTHR14742:SF0">
    <property type="entry name" value="RIBONUCLEASE P PROTEIN SUBUNIT P21"/>
    <property type="match status" value="1"/>
</dbReference>
<keyword evidence="7" id="KW-1185">Reference proteome</keyword>
<dbReference type="GO" id="GO:0005655">
    <property type="term" value="C:nucleolar ribonuclease P complex"/>
    <property type="evidence" value="ECO:0007669"/>
    <property type="project" value="TreeGrafter"/>
</dbReference>
<dbReference type="OrthoDB" id="128536at2759"/>
<proteinExistence type="inferred from homology"/>
<dbReference type="STRING" id="946122.A0A0C2T736"/>
<dbReference type="GO" id="GO:0046872">
    <property type="term" value="F:metal ion binding"/>
    <property type="evidence" value="ECO:0007669"/>
    <property type="project" value="UniProtKB-KW"/>
</dbReference>
<feature type="compositionally biased region" description="Basic and acidic residues" evidence="5">
    <location>
        <begin position="48"/>
        <end position="61"/>
    </location>
</feature>
<keyword evidence="3" id="KW-0862">Zinc</keyword>
<dbReference type="HOGENOM" id="CLU_079140_0_0_1"/>
<dbReference type="Gene3D" id="6.20.50.20">
    <property type="match status" value="1"/>
</dbReference>
<organism evidence="6 7">
    <name type="scientific">Amanita muscaria (strain Koide BX008)</name>
    <dbReference type="NCBI Taxonomy" id="946122"/>
    <lineage>
        <taxon>Eukaryota</taxon>
        <taxon>Fungi</taxon>
        <taxon>Dikarya</taxon>
        <taxon>Basidiomycota</taxon>
        <taxon>Agaricomycotina</taxon>
        <taxon>Agaricomycetes</taxon>
        <taxon>Agaricomycetidae</taxon>
        <taxon>Agaricales</taxon>
        <taxon>Pluteineae</taxon>
        <taxon>Amanitaceae</taxon>
        <taxon>Amanita</taxon>
    </lineage>
</organism>
<protein>
    <recommendedName>
        <fullName evidence="8">Rpr2-domain-containing protein</fullName>
    </recommendedName>
</protein>
<dbReference type="PANTHER" id="PTHR14742">
    <property type="entry name" value="RIBONUCLEASE P SUBUNIT P21"/>
    <property type="match status" value="1"/>
</dbReference>
<comment type="similarity">
    <text evidence="4">Belongs to the eukaryotic/archaeal RNase P protein component 4 family.</text>
</comment>
<keyword evidence="1" id="KW-0819">tRNA processing</keyword>
<dbReference type="Pfam" id="PF04032">
    <property type="entry name" value="Rpr2"/>
    <property type="match status" value="1"/>
</dbReference>
<evidence type="ECO:0000256" key="3">
    <source>
        <dbReference type="ARBA" id="ARBA00022833"/>
    </source>
</evidence>
<dbReference type="InterPro" id="IPR007175">
    <property type="entry name" value="Rpr2/Snm1/Rpp21"/>
</dbReference>
<evidence type="ECO:0000313" key="6">
    <source>
        <dbReference type="EMBL" id="KIL62399.1"/>
    </source>
</evidence>
<evidence type="ECO:0000256" key="2">
    <source>
        <dbReference type="ARBA" id="ARBA00022723"/>
    </source>
</evidence>
<evidence type="ECO:0000256" key="4">
    <source>
        <dbReference type="ARBA" id="ARBA00038402"/>
    </source>
</evidence>
<feature type="region of interest" description="Disordered" evidence="5">
    <location>
        <begin position="42"/>
        <end position="69"/>
    </location>
</feature>
<dbReference type="Proteomes" id="UP000054549">
    <property type="component" value="Unassembled WGS sequence"/>
</dbReference>